<proteinExistence type="predicted"/>
<accession>A0ABN7XMV7</accession>
<organism evidence="1 2">
    <name type="scientific">Gigaspora margarita</name>
    <dbReference type="NCBI Taxonomy" id="4874"/>
    <lineage>
        <taxon>Eukaryota</taxon>
        <taxon>Fungi</taxon>
        <taxon>Fungi incertae sedis</taxon>
        <taxon>Mucoromycota</taxon>
        <taxon>Glomeromycotina</taxon>
        <taxon>Glomeromycetes</taxon>
        <taxon>Diversisporales</taxon>
        <taxon>Gigasporaceae</taxon>
        <taxon>Gigaspora</taxon>
    </lineage>
</organism>
<evidence type="ECO:0000313" key="2">
    <source>
        <dbReference type="Proteomes" id="UP000789901"/>
    </source>
</evidence>
<name>A0ABN7XMV7_GIGMA</name>
<keyword evidence="2" id="KW-1185">Reference proteome</keyword>
<feature type="non-terminal residue" evidence="1">
    <location>
        <position position="1"/>
    </location>
</feature>
<dbReference type="EMBL" id="CAJVQB010159403">
    <property type="protein sequence ID" value="CAG8856377.1"/>
    <property type="molecule type" value="Genomic_DNA"/>
</dbReference>
<sequence>TSTVIPRFLRALCSKYVKPLQIICVIALLKKFVIGFWSSLARGNVLNVLIKFNSIDSNKFMIEMNELLQTQHPQVQSLKRLRSRGLSMNDLKQFCNLQKENLPWLTDLPWNKDNDSRLPFNPYILLNEYDDADDTLNGRAQLNSFLKKLLSANNVNLRIAFVE</sequence>
<protein>
    <submittedName>
        <fullName evidence="1">27462_t:CDS:1</fullName>
    </submittedName>
</protein>
<reference evidence="1 2" key="1">
    <citation type="submission" date="2021-06" db="EMBL/GenBank/DDBJ databases">
        <authorList>
            <person name="Kallberg Y."/>
            <person name="Tangrot J."/>
            <person name="Rosling A."/>
        </authorList>
    </citation>
    <scope>NUCLEOTIDE SEQUENCE [LARGE SCALE GENOMIC DNA]</scope>
    <source>
        <strain evidence="1 2">120-4 pot B 10/14</strain>
    </source>
</reference>
<feature type="non-terminal residue" evidence="1">
    <location>
        <position position="163"/>
    </location>
</feature>
<gene>
    <name evidence="1" type="ORF">GMARGA_LOCUS45198</name>
</gene>
<evidence type="ECO:0000313" key="1">
    <source>
        <dbReference type="EMBL" id="CAG8856377.1"/>
    </source>
</evidence>
<dbReference type="Proteomes" id="UP000789901">
    <property type="component" value="Unassembled WGS sequence"/>
</dbReference>
<comment type="caution">
    <text evidence="1">The sequence shown here is derived from an EMBL/GenBank/DDBJ whole genome shotgun (WGS) entry which is preliminary data.</text>
</comment>